<proteinExistence type="predicted"/>
<accession>A0AAV5I428</accession>
<dbReference type="EMBL" id="BPVZ01000009">
    <property type="protein sequence ID" value="GKU95853.1"/>
    <property type="molecule type" value="Genomic_DNA"/>
</dbReference>
<evidence type="ECO:0000313" key="3">
    <source>
        <dbReference type="Proteomes" id="UP001054252"/>
    </source>
</evidence>
<comment type="caution">
    <text evidence="2">The sequence shown here is derived from an EMBL/GenBank/DDBJ whole genome shotgun (WGS) entry which is preliminary data.</text>
</comment>
<protein>
    <recommendedName>
        <fullName evidence="1">DUF3444 domain-containing protein</fullName>
    </recommendedName>
</protein>
<name>A0AAV5I428_9ROSI</name>
<evidence type="ECO:0000313" key="2">
    <source>
        <dbReference type="EMBL" id="GKU95853.1"/>
    </source>
</evidence>
<reference evidence="2 3" key="1">
    <citation type="journal article" date="2021" name="Commun. Biol.">
        <title>The genome of Shorea leprosula (Dipterocarpaceae) highlights the ecological relevance of drought in aseasonal tropical rainforests.</title>
        <authorList>
            <person name="Ng K.K.S."/>
            <person name="Kobayashi M.J."/>
            <person name="Fawcett J.A."/>
            <person name="Hatakeyama M."/>
            <person name="Paape T."/>
            <person name="Ng C.H."/>
            <person name="Ang C.C."/>
            <person name="Tnah L.H."/>
            <person name="Lee C.T."/>
            <person name="Nishiyama T."/>
            <person name="Sese J."/>
            <person name="O'Brien M.J."/>
            <person name="Copetti D."/>
            <person name="Mohd Noor M.I."/>
            <person name="Ong R.C."/>
            <person name="Putra M."/>
            <person name="Sireger I.Z."/>
            <person name="Indrioko S."/>
            <person name="Kosugi Y."/>
            <person name="Izuno A."/>
            <person name="Isagi Y."/>
            <person name="Lee S.L."/>
            <person name="Shimizu K.K."/>
        </authorList>
    </citation>
    <scope>NUCLEOTIDE SEQUENCE [LARGE SCALE GENOMIC DNA]</scope>
    <source>
        <strain evidence="2">214</strain>
    </source>
</reference>
<dbReference type="AlphaFoldDB" id="A0AAV5I428"/>
<keyword evidence="3" id="KW-1185">Reference proteome</keyword>
<feature type="domain" description="DUF3444" evidence="1">
    <location>
        <begin position="2"/>
        <end position="104"/>
    </location>
</feature>
<evidence type="ECO:0000259" key="1">
    <source>
        <dbReference type="Pfam" id="PF11926"/>
    </source>
</evidence>
<dbReference type="PANTHER" id="PTHR47374">
    <property type="entry name" value="ENDOSOME ANTIGEN-LIKE PROTEIN, PUTATIVE (DUF3444)-RELATED"/>
    <property type="match status" value="1"/>
</dbReference>
<gene>
    <name evidence="2" type="ORF">SLEP1_g9160</name>
</gene>
<dbReference type="Proteomes" id="UP001054252">
    <property type="component" value="Unassembled WGS sequence"/>
</dbReference>
<dbReference type="PANTHER" id="PTHR47374:SF6">
    <property type="entry name" value="ENDOSOME ANTIGEN-LIKE PROTEIN, PUTATIVE (DUF3444)-RELATED"/>
    <property type="match status" value="1"/>
</dbReference>
<sequence>MVCERAAKELYRIYPKRGFVWALYDEAAFATEGRNLSAGDKRCYHVALSLTTYSEIHGLSMAYLEKVDGFKTIFKRQEIGCHVIRWLEKDGLCLFSHQIPARKLFSDVPDHLKHYWELDPASLPSDPLTTGWK</sequence>
<dbReference type="InterPro" id="IPR024593">
    <property type="entry name" value="DUF3444"/>
</dbReference>
<dbReference type="Pfam" id="PF11926">
    <property type="entry name" value="DUF3444"/>
    <property type="match status" value="1"/>
</dbReference>
<organism evidence="2 3">
    <name type="scientific">Rubroshorea leprosula</name>
    <dbReference type="NCBI Taxonomy" id="152421"/>
    <lineage>
        <taxon>Eukaryota</taxon>
        <taxon>Viridiplantae</taxon>
        <taxon>Streptophyta</taxon>
        <taxon>Embryophyta</taxon>
        <taxon>Tracheophyta</taxon>
        <taxon>Spermatophyta</taxon>
        <taxon>Magnoliopsida</taxon>
        <taxon>eudicotyledons</taxon>
        <taxon>Gunneridae</taxon>
        <taxon>Pentapetalae</taxon>
        <taxon>rosids</taxon>
        <taxon>malvids</taxon>
        <taxon>Malvales</taxon>
        <taxon>Dipterocarpaceae</taxon>
        <taxon>Rubroshorea</taxon>
    </lineage>
</organism>